<proteinExistence type="predicted"/>
<feature type="compositionally biased region" description="Basic and acidic residues" evidence="1">
    <location>
        <begin position="59"/>
        <end position="90"/>
    </location>
</feature>
<dbReference type="GO" id="GO:0005509">
    <property type="term" value="F:calcium ion binding"/>
    <property type="evidence" value="ECO:0007669"/>
    <property type="project" value="InterPro"/>
</dbReference>
<protein>
    <submittedName>
        <fullName evidence="2">Uncharacterized protein</fullName>
    </submittedName>
</protein>
<dbReference type="PANTHER" id="PTHR11073">
    <property type="entry name" value="CALRETICULIN AND CALNEXIN"/>
    <property type="match status" value="1"/>
</dbReference>
<gene>
    <name evidence="2" type="ORF">QR680_003912</name>
</gene>
<evidence type="ECO:0000313" key="3">
    <source>
        <dbReference type="Proteomes" id="UP001175271"/>
    </source>
</evidence>
<comment type="caution">
    <text evidence="2">The sequence shown here is derived from an EMBL/GenBank/DDBJ whole genome shotgun (WGS) entry which is preliminary data.</text>
</comment>
<dbReference type="GO" id="GO:0036503">
    <property type="term" value="P:ERAD pathway"/>
    <property type="evidence" value="ECO:0007669"/>
    <property type="project" value="TreeGrafter"/>
</dbReference>
<evidence type="ECO:0000256" key="1">
    <source>
        <dbReference type="SAM" id="MobiDB-lite"/>
    </source>
</evidence>
<dbReference type="AlphaFoldDB" id="A0AA39HPB5"/>
<reference evidence="2" key="1">
    <citation type="submission" date="2023-06" db="EMBL/GenBank/DDBJ databases">
        <title>Genomic analysis of the entomopathogenic nematode Steinernema hermaphroditum.</title>
        <authorList>
            <person name="Schwarz E.M."/>
            <person name="Heppert J.K."/>
            <person name="Baniya A."/>
            <person name="Schwartz H.T."/>
            <person name="Tan C.-H."/>
            <person name="Antoshechkin I."/>
            <person name="Sternberg P.W."/>
            <person name="Goodrich-Blair H."/>
            <person name="Dillman A.R."/>
        </authorList>
    </citation>
    <scope>NUCLEOTIDE SEQUENCE</scope>
    <source>
        <strain evidence="2">PS9179</strain>
        <tissue evidence="2">Whole animal</tissue>
    </source>
</reference>
<dbReference type="GO" id="GO:0051082">
    <property type="term" value="F:unfolded protein binding"/>
    <property type="evidence" value="ECO:0007669"/>
    <property type="project" value="InterPro"/>
</dbReference>
<dbReference type="PANTHER" id="PTHR11073:SF2">
    <property type="entry name" value="CALRETICULIN"/>
    <property type="match status" value="1"/>
</dbReference>
<feature type="compositionally biased region" description="Acidic residues" evidence="1">
    <location>
        <begin position="91"/>
        <end position="110"/>
    </location>
</feature>
<evidence type="ECO:0000313" key="2">
    <source>
        <dbReference type="EMBL" id="KAK0408369.1"/>
    </source>
</evidence>
<dbReference type="EMBL" id="JAUCMV010000003">
    <property type="protein sequence ID" value="KAK0408369.1"/>
    <property type="molecule type" value="Genomic_DNA"/>
</dbReference>
<name>A0AA39HPB5_9BILA</name>
<keyword evidence="3" id="KW-1185">Reference proteome</keyword>
<dbReference type="GO" id="GO:0005789">
    <property type="term" value="C:endoplasmic reticulum membrane"/>
    <property type="evidence" value="ECO:0007669"/>
    <property type="project" value="TreeGrafter"/>
</dbReference>
<dbReference type="Proteomes" id="UP001175271">
    <property type="component" value="Unassembled WGS sequence"/>
</dbReference>
<organism evidence="2 3">
    <name type="scientific">Steinernema hermaphroditum</name>
    <dbReference type="NCBI Taxonomy" id="289476"/>
    <lineage>
        <taxon>Eukaryota</taxon>
        <taxon>Metazoa</taxon>
        <taxon>Ecdysozoa</taxon>
        <taxon>Nematoda</taxon>
        <taxon>Chromadorea</taxon>
        <taxon>Rhabditida</taxon>
        <taxon>Tylenchina</taxon>
        <taxon>Panagrolaimomorpha</taxon>
        <taxon>Strongyloidoidea</taxon>
        <taxon>Steinernematidae</taxon>
        <taxon>Steinernema</taxon>
    </lineage>
</organism>
<dbReference type="Gene3D" id="2.60.120.200">
    <property type="match status" value="1"/>
</dbReference>
<feature type="region of interest" description="Disordered" evidence="1">
    <location>
        <begin position="59"/>
        <end position="119"/>
    </location>
</feature>
<dbReference type="GO" id="GO:0006457">
    <property type="term" value="P:protein folding"/>
    <property type="evidence" value="ECO:0007669"/>
    <property type="project" value="InterPro"/>
</dbReference>
<dbReference type="InterPro" id="IPR001580">
    <property type="entry name" value="Calret/calnex"/>
</dbReference>
<accession>A0AA39HPB5</accession>
<sequence>MSREFQIKINILDCERLLQNDLEAIGIDIWQVKSGSIFDNILVADSIEDAQTRAAETFNKLKEEEKTKKEAHDEEERKKREEEEKKRKEEEDANKEEDAEKDDAEEEEEKADEKDHDEL</sequence>